<accession>A0ABS1L2H2</accession>
<organism evidence="1 2">
    <name type="scientific">Chryseolinea lacunae</name>
    <dbReference type="NCBI Taxonomy" id="2801331"/>
    <lineage>
        <taxon>Bacteria</taxon>
        <taxon>Pseudomonadati</taxon>
        <taxon>Bacteroidota</taxon>
        <taxon>Cytophagia</taxon>
        <taxon>Cytophagales</taxon>
        <taxon>Fulvivirgaceae</taxon>
        <taxon>Chryseolinea</taxon>
    </lineage>
</organism>
<keyword evidence="2" id="KW-1185">Reference proteome</keyword>
<evidence type="ECO:0000313" key="1">
    <source>
        <dbReference type="EMBL" id="MBL0745742.1"/>
    </source>
</evidence>
<comment type="caution">
    <text evidence="1">The sequence shown here is derived from an EMBL/GenBank/DDBJ whole genome shotgun (WGS) entry which is preliminary data.</text>
</comment>
<reference evidence="1 2" key="1">
    <citation type="submission" date="2021-01" db="EMBL/GenBank/DDBJ databases">
        <title>Chryseolinea sp. Jin1 Genome sequencing and assembly.</title>
        <authorList>
            <person name="Kim I."/>
        </authorList>
    </citation>
    <scope>NUCLEOTIDE SEQUENCE [LARGE SCALE GENOMIC DNA]</scope>
    <source>
        <strain evidence="1 2">Jin1</strain>
    </source>
</reference>
<dbReference type="Proteomes" id="UP000613030">
    <property type="component" value="Unassembled WGS sequence"/>
</dbReference>
<dbReference type="Pfam" id="PF13591">
    <property type="entry name" value="MerR_2"/>
    <property type="match status" value="1"/>
</dbReference>
<gene>
    <name evidence="1" type="ORF">JI741_31200</name>
</gene>
<dbReference type="Gene3D" id="1.10.1660.10">
    <property type="match status" value="1"/>
</dbReference>
<name>A0ABS1L2H2_9BACT</name>
<evidence type="ECO:0000313" key="2">
    <source>
        <dbReference type="Proteomes" id="UP000613030"/>
    </source>
</evidence>
<protein>
    <submittedName>
        <fullName evidence="1">Uncharacterized protein</fullName>
    </submittedName>
</protein>
<sequence>MRLEKIIHFHFDLDINLECIEAIIHLLNRTDEMQKKITWRTNRFKVYEP</sequence>
<dbReference type="EMBL" id="JAERRB010000019">
    <property type="protein sequence ID" value="MBL0745742.1"/>
    <property type="molecule type" value="Genomic_DNA"/>
</dbReference>
<proteinExistence type="predicted"/>